<protein>
    <submittedName>
        <fullName evidence="1">Uncharacterized protein</fullName>
    </submittedName>
</protein>
<dbReference type="KEGG" id="tdn:Suden_1682"/>
<keyword evidence="2" id="KW-1185">Reference proteome</keyword>
<sequence length="72" mass="8573">MSKKLGLNIGGRRFDVDVDDQFAFFLDKEMRKDFNIDGNNDLKSLLHAYVRKNHELYLQEQKIEEITKKLEI</sequence>
<reference evidence="1 2" key="1">
    <citation type="journal article" date="2008" name="Appl. Environ. Microbiol.">
        <title>Genome of the epsilonproteobacterial chemolithoautotroph Sulfurimonas denitrificans.</title>
        <authorList>
            <person name="Sievert S.M."/>
            <person name="Scott K.M."/>
            <person name="Klotz M.G."/>
            <person name="Chain P.S.G."/>
            <person name="Hauser L.J."/>
            <person name="Hemp J."/>
            <person name="Huegler M."/>
            <person name="Land M."/>
            <person name="Lapidus A."/>
            <person name="Larimer F.W."/>
            <person name="Lucas S."/>
            <person name="Malfatti S.A."/>
            <person name="Meyer F."/>
            <person name="Paulsen I.T."/>
            <person name="Ren Q."/>
            <person name="Simon J."/>
            <person name="Bailey K."/>
            <person name="Diaz E."/>
            <person name="Fitzpatrick K.A."/>
            <person name="Glover B."/>
            <person name="Gwatney N."/>
            <person name="Korajkic A."/>
            <person name="Long A."/>
            <person name="Mobberley J.M."/>
            <person name="Pantry S.N."/>
            <person name="Pazder G."/>
            <person name="Peterson S."/>
            <person name="Quintanilla J.D."/>
            <person name="Sprinkle R."/>
            <person name="Stephens J."/>
            <person name="Thomas P."/>
            <person name="Vaughn R."/>
            <person name="Weber M.J."/>
            <person name="Wooten L.L."/>
        </authorList>
    </citation>
    <scope>NUCLEOTIDE SEQUENCE [LARGE SCALE GENOMIC DNA]</scope>
    <source>
        <strain evidence="2">ATCC 33889 / DSM 1251</strain>
    </source>
</reference>
<gene>
    <name evidence="1" type="ordered locus">Suden_1682</name>
</gene>
<evidence type="ECO:0000313" key="1">
    <source>
        <dbReference type="EMBL" id="ABB44959.1"/>
    </source>
</evidence>
<accession>Q30PX2</accession>
<dbReference type="AlphaFoldDB" id="Q30PX2"/>
<name>Q30PX2_SULDN</name>
<dbReference type="STRING" id="326298.Suden_1682"/>
<proteinExistence type="predicted"/>
<evidence type="ECO:0000313" key="2">
    <source>
        <dbReference type="Proteomes" id="UP000002714"/>
    </source>
</evidence>
<dbReference type="RefSeq" id="WP_011373300.1">
    <property type="nucleotide sequence ID" value="NC_007575.1"/>
</dbReference>
<dbReference type="Proteomes" id="UP000002714">
    <property type="component" value="Chromosome"/>
</dbReference>
<dbReference type="EMBL" id="CP000153">
    <property type="protein sequence ID" value="ABB44959.1"/>
    <property type="molecule type" value="Genomic_DNA"/>
</dbReference>
<dbReference type="OrthoDB" id="5334922at2"/>
<dbReference type="eggNOG" id="ENOG5031V40">
    <property type="taxonomic scope" value="Bacteria"/>
</dbReference>
<organism evidence="1 2">
    <name type="scientific">Sulfurimonas denitrificans (strain ATCC 33889 / DSM 1251)</name>
    <name type="common">Thiomicrospira denitrificans (strain ATCC 33889 / DSM 1251)</name>
    <dbReference type="NCBI Taxonomy" id="326298"/>
    <lineage>
        <taxon>Bacteria</taxon>
        <taxon>Pseudomonadati</taxon>
        <taxon>Campylobacterota</taxon>
        <taxon>Epsilonproteobacteria</taxon>
        <taxon>Campylobacterales</taxon>
        <taxon>Sulfurimonadaceae</taxon>
        <taxon>Sulfurimonas</taxon>
    </lineage>
</organism>
<dbReference type="HOGENOM" id="CLU_195839_1_0_7"/>